<dbReference type="Gene3D" id="1.20.1050.10">
    <property type="match status" value="1"/>
</dbReference>
<sequence length="131" mass="15152">MPKTESTEVSLPTAGSQVQESGYLLQEYYKYKKYHEDDEDDNKAYKEKLFKGISVILADLDVMLSETKGEYAASTEVTIADFYMLDFIDFLRANKPECLESYPSLARWRKHLMANNQSVARFTASRTWLLI</sequence>
<feature type="domain" description="GST C-terminal" evidence="2">
    <location>
        <begin position="10"/>
        <end position="131"/>
    </location>
</feature>
<dbReference type="PROSITE" id="PS50405">
    <property type="entry name" value="GST_CTER"/>
    <property type="match status" value="1"/>
</dbReference>
<dbReference type="EMBL" id="UZAE01014359">
    <property type="protein sequence ID" value="VDO13245.1"/>
    <property type="molecule type" value="Genomic_DNA"/>
</dbReference>
<dbReference type="AlphaFoldDB" id="A0A0R3TXB4"/>
<proteinExistence type="predicted"/>
<dbReference type="WBParaSite" id="HNAJ_0001250201-mRNA-1">
    <property type="protein sequence ID" value="HNAJ_0001250201-mRNA-1"/>
    <property type="gene ID" value="HNAJ_0001250201"/>
</dbReference>
<reference evidence="3 4" key="2">
    <citation type="submission" date="2018-11" db="EMBL/GenBank/DDBJ databases">
        <authorList>
            <consortium name="Pathogen Informatics"/>
        </authorList>
    </citation>
    <scope>NUCLEOTIDE SEQUENCE [LARGE SCALE GENOMIC DNA]</scope>
</reference>
<dbReference type="Pfam" id="PF00043">
    <property type="entry name" value="GST_C"/>
    <property type="match status" value="1"/>
</dbReference>
<accession>A0A0R3TXB4</accession>
<dbReference type="Proteomes" id="UP000278807">
    <property type="component" value="Unassembled WGS sequence"/>
</dbReference>
<evidence type="ECO:0000313" key="4">
    <source>
        <dbReference type="Proteomes" id="UP000278807"/>
    </source>
</evidence>
<protein>
    <submittedName>
        <fullName evidence="5">GST C-terminal domain-containing protein</fullName>
    </submittedName>
</protein>
<evidence type="ECO:0000259" key="2">
    <source>
        <dbReference type="PROSITE" id="PS50405"/>
    </source>
</evidence>
<dbReference type="InterPro" id="IPR004046">
    <property type="entry name" value="GST_C"/>
</dbReference>
<dbReference type="InterPro" id="IPR010987">
    <property type="entry name" value="Glutathione-S-Trfase_C-like"/>
</dbReference>
<evidence type="ECO:0000313" key="3">
    <source>
        <dbReference type="EMBL" id="VDO13245.1"/>
    </source>
</evidence>
<gene>
    <name evidence="3" type="ORF">HNAJ_LOCUS12487</name>
</gene>
<evidence type="ECO:0000256" key="1">
    <source>
        <dbReference type="ARBA" id="ARBA00011738"/>
    </source>
</evidence>
<reference evidence="5" key="1">
    <citation type="submission" date="2017-02" db="UniProtKB">
        <authorList>
            <consortium name="WormBaseParasite"/>
        </authorList>
    </citation>
    <scope>IDENTIFICATION</scope>
</reference>
<dbReference type="STRING" id="102285.A0A0R3TXB4"/>
<dbReference type="InterPro" id="IPR036282">
    <property type="entry name" value="Glutathione-S-Trfase_C_sf"/>
</dbReference>
<evidence type="ECO:0000313" key="5">
    <source>
        <dbReference type="WBParaSite" id="HNAJ_0001250201-mRNA-1"/>
    </source>
</evidence>
<name>A0A0R3TXB4_RODNA</name>
<comment type="subunit">
    <text evidence="1">Homodimer.</text>
</comment>
<dbReference type="SUPFAM" id="SSF47616">
    <property type="entry name" value="GST C-terminal domain-like"/>
    <property type="match status" value="1"/>
</dbReference>
<organism evidence="5">
    <name type="scientific">Rodentolepis nana</name>
    <name type="common">Dwarf tapeworm</name>
    <name type="synonym">Hymenolepis nana</name>
    <dbReference type="NCBI Taxonomy" id="102285"/>
    <lineage>
        <taxon>Eukaryota</taxon>
        <taxon>Metazoa</taxon>
        <taxon>Spiralia</taxon>
        <taxon>Lophotrochozoa</taxon>
        <taxon>Platyhelminthes</taxon>
        <taxon>Cestoda</taxon>
        <taxon>Eucestoda</taxon>
        <taxon>Cyclophyllidea</taxon>
        <taxon>Hymenolepididae</taxon>
        <taxon>Rodentolepis</taxon>
    </lineage>
</organism>
<keyword evidence="4" id="KW-1185">Reference proteome</keyword>